<keyword evidence="1" id="KW-1133">Transmembrane helix</keyword>
<evidence type="ECO:0000256" key="1">
    <source>
        <dbReference type="SAM" id="Phobius"/>
    </source>
</evidence>
<evidence type="ECO:0000313" key="2">
    <source>
        <dbReference type="EMBL" id="MFD2683216.1"/>
    </source>
</evidence>
<dbReference type="Proteomes" id="UP001597506">
    <property type="component" value="Unassembled WGS sequence"/>
</dbReference>
<keyword evidence="3" id="KW-1185">Reference proteome</keyword>
<comment type="caution">
    <text evidence="2">The sequence shown here is derived from an EMBL/GenBank/DDBJ whole genome shotgun (WGS) entry which is preliminary data.</text>
</comment>
<name>A0ABW5RWW4_9BACI</name>
<protein>
    <submittedName>
        <fullName evidence="2">DNA-directed RNA polymerase subunit beta</fullName>
    </submittedName>
</protein>
<proteinExistence type="predicted"/>
<dbReference type="Pfam" id="PF11772">
    <property type="entry name" value="EpuA"/>
    <property type="match status" value="1"/>
</dbReference>
<sequence length="98" mass="11346">MTGKDILQEGKTREDIKADKAKVKQQKEEMTQETQTQAWVRVRLIPIWLRVLLFILLLAVSLILGTAIGFSVIGDGKFLDTFKLETWQHIYDIVMKEK</sequence>
<keyword evidence="1" id="KW-0472">Membrane</keyword>
<reference evidence="3" key="1">
    <citation type="journal article" date="2019" name="Int. J. Syst. Evol. Microbiol.">
        <title>The Global Catalogue of Microorganisms (GCM) 10K type strain sequencing project: providing services to taxonomists for standard genome sequencing and annotation.</title>
        <authorList>
            <consortium name="The Broad Institute Genomics Platform"/>
            <consortium name="The Broad Institute Genome Sequencing Center for Infectious Disease"/>
            <person name="Wu L."/>
            <person name="Ma J."/>
        </authorList>
    </citation>
    <scope>NUCLEOTIDE SEQUENCE [LARGE SCALE GENOMIC DNA]</scope>
    <source>
        <strain evidence="3">KCTC 3913</strain>
    </source>
</reference>
<keyword evidence="1" id="KW-0812">Transmembrane</keyword>
<evidence type="ECO:0000313" key="3">
    <source>
        <dbReference type="Proteomes" id="UP001597506"/>
    </source>
</evidence>
<dbReference type="GO" id="GO:0000428">
    <property type="term" value="C:DNA-directed RNA polymerase complex"/>
    <property type="evidence" value="ECO:0007669"/>
    <property type="project" value="UniProtKB-KW"/>
</dbReference>
<dbReference type="InterPro" id="IPR024596">
    <property type="entry name" value="RNApol_su_b/EpuA"/>
</dbReference>
<organism evidence="2 3">
    <name type="scientific">Bacillus seohaeanensis</name>
    <dbReference type="NCBI Taxonomy" id="284580"/>
    <lineage>
        <taxon>Bacteria</taxon>
        <taxon>Bacillati</taxon>
        <taxon>Bacillota</taxon>
        <taxon>Bacilli</taxon>
        <taxon>Bacillales</taxon>
        <taxon>Bacillaceae</taxon>
        <taxon>Bacillus</taxon>
    </lineage>
</organism>
<dbReference type="RefSeq" id="WP_377938310.1">
    <property type="nucleotide sequence ID" value="NZ_JBHUMF010000035.1"/>
</dbReference>
<keyword evidence="2" id="KW-0240">DNA-directed RNA polymerase</keyword>
<feature type="transmembrane region" description="Helical" evidence="1">
    <location>
        <begin position="51"/>
        <end position="73"/>
    </location>
</feature>
<dbReference type="EMBL" id="JBHUMF010000035">
    <property type="protein sequence ID" value="MFD2683216.1"/>
    <property type="molecule type" value="Genomic_DNA"/>
</dbReference>
<keyword evidence="2" id="KW-0804">Transcription</keyword>
<accession>A0ABW5RWW4</accession>
<gene>
    <name evidence="2" type="ORF">ACFSUL_20995</name>
</gene>